<evidence type="ECO:0000256" key="1">
    <source>
        <dbReference type="ARBA" id="ARBA00004236"/>
    </source>
</evidence>
<dbReference type="Pfam" id="PF01217">
    <property type="entry name" value="Clat_adaptor_s"/>
    <property type="match status" value="1"/>
</dbReference>
<dbReference type="PROSITE" id="PS00989">
    <property type="entry name" value="CLAT_ADAPTOR_S"/>
    <property type="match status" value="1"/>
</dbReference>
<comment type="subcellular location">
    <subcellularLocation>
        <location evidence="1">Cell membrane</location>
    </subcellularLocation>
    <subcellularLocation>
        <location evidence="5">Cytoplasm</location>
    </subcellularLocation>
    <subcellularLocation>
        <location evidence="4">Endoplasmic reticulum membrane</location>
        <topology evidence="4">Multi-pass membrane protein</topology>
    </subcellularLocation>
    <subcellularLocation>
        <location evidence="2">Membrane</location>
        <location evidence="2">Coated pit</location>
        <topology evidence="2">Peripheral membrane protein</topology>
        <orientation evidence="2">Cytoplasmic side</orientation>
    </subcellularLocation>
    <subcellularLocation>
        <location evidence="3">Mitochondrion matrix</location>
    </subcellularLocation>
</comment>
<dbReference type="PANTHER" id="PTHR23071">
    <property type="entry name" value="PHOSPHATIDYLINOSITOL GLYCAN"/>
    <property type="match status" value="1"/>
</dbReference>
<dbReference type="InterPro" id="IPR017850">
    <property type="entry name" value="Alkaline_phosphatase_core_sf"/>
</dbReference>
<keyword evidence="23" id="KW-0256">Endoplasmic reticulum</keyword>
<evidence type="ECO:0000256" key="8">
    <source>
        <dbReference type="ARBA" id="ARBA00008695"/>
    </source>
</evidence>
<dbReference type="SUPFAM" id="SSF52540">
    <property type="entry name" value="P-loop containing nucleoside triphosphate hydrolases"/>
    <property type="match status" value="1"/>
</dbReference>
<feature type="compositionally biased region" description="Basic and acidic residues" evidence="48">
    <location>
        <begin position="159"/>
        <end position="175"/>
    </location>
</feature>
<comment type="pathway">
    <text evidence="6">Glycolipid biosynthesis; glycosylphosphatidylinositol-anchor biosynthesis.</text>
</comment>
<dbReference type="GO" id="GO:0072583">
    <property type="term" value="P:clathrin-dependent endocytosis"/>
    <property type="evidence" value="ECO:0007669"/>
    <property type="project" value="InterPro"/>
</dbReference>
<dbReference type="Gene3D" id="3.40.50.300">
    <property type="entry name" value="P-loop containing nucleotide triphosphate hydrolases"/>
    <property type="match status" value="1"/>
</dbReference>
<dbReference type="OrthoDB" id="272139at2759"/>
<evidence type="ECO:0000256" key="27">
    <source>
        <dbReference type="ARBA" id="ARBA00023128"/>
    </source>
</evidence>
<evidence type="ECO:0000256" key="35">
    <source>
        <dbReference type="ARBA" id="ARBA00032557"/>
    </source>
</evidence>
<evidence type="ECO:0000256" key="26">
    <source>
        <dbReference type="ARBA" id="ARBA00022989"/>
    </source>
</evidence>
<dbReference type="InterPro" id="IPR037675">
    <property type="entry name" value="PIG-O_N"/>
</dbReference>
<keyword evidence="16" id="KW-0597">Phosphoprotein</keyword>
<keyword evidence="21" id="KW-0547">Nucleotide-binding</keyword>
<evidence type="ECO:0000256" key="3">
    <source>
        <dbReference type="ARBA" id="ARBA00004305"/>
    </source>
</evidence>
<evidence type="ECO:0000256" key="24">
    <source>
        <dbReference type="ARBA" id="ARBA00022840"/>
    </source>
</evidence>
<evidence type="ECO:0000256" key="41">
    <source>
        <dbReference type="ARBA" id="ARBA00051912"/>
    </source>
</evidence>
<comment type="similarity">
    <text evidence="8">Belongs to the PIGG/PIGN/PIGO family. PIGO subfamily.</text>
</comment>
<keyword evidence="28 49" id="KW-0472">Membrane</keyword>
<dbReference type="FunFam" id="3.30.450.60:FF:000004">
    <property type="entry name" value="AP complex subunit sigma"/>
    <property type="match status" value="1"/>
</dbReference>
<sequence length="2038" mass="235490">MSSDVIVCSETSCSKHHRLYEKEKNDLPKELRRQVQQRFVLYNRLIDETKLDEQEKRDIEIACTEIQRTYKQRRRDHLQLHSEGASLLESSSTTQDLQAYLDKLHVAIEREQQRERVYANSDAPTNIKVEPDEFMDSENIHSNHIIPISLSKSGSLSTENKDNKSDDLSGEEAGRSEINSSDIDDADSENDDHRANSSNRRSFSSANLNQSVTIYRGACPLTRVGLFGILPIHNIRLCEGKPSCLYNHLQSFHHMTARSAYKVCKAVLKQRDPVVTVLFSSQDVLYNKNFHIACPFNQDSRNLFDCQPKYIVKAPCSSIISRLDMPRHLRDVHHVYRASALKIVAEMRRCAKNSSKNHPIQLNRNLFAKDENIIELINDKSNSRVSKQAKRHNFVYVFSDDMKYCSSFDNLSNELLLEIFDYLDVYDLFQGFFDINQRLNCLITDRRLCFQANMFQLSSKQFSLYQNVILPKIGQYIRYLSISDESNRLRIALQSLVFVNLQSVRLYDVKLNELKQVLNTSKLKSISIDTNYIQNEQHLYEIFRNLLQDQEDLRSIECDFHTNLFFIKEKYRPSQVRRIVINCPCFSSDLIILICQLPKLRYLNANINDDKREVMDKDVDYLSGNESLRSLTLQIENVELDRLLLIFSLTSNVRVLELNDMDFRFLSLLACYLLGLAFFLNGFLLTRRVILENSTGTIPSTVPLEFKQVVFIVIDALRYDFIKPTKNLKITNYQNQMPFIRELLQTRPQQSVLLKLLADPPTTTLQRLKALTTGTLPTFIDISYNFIGYEIEEDNLLNQLQTSVYQRNISLLGDDTWLALYPNIPFKHLHVYPSFDVHDLDTVDNGILEHLWRVLEDTRHDEYSFVIAHFLGVDHCGHRYGPLHAEMKRKLNQMDDVMRNLTRKLDEFDSPSLLMVIGDHGMTQQGDHGGDELNEIETAMFLYTTKANYFPLVNTNEQVVSQIDLVPTLSWYLHILVPFSNVGMMITDLIPLEQRFQAMKLNFQQMDAYLAEISLTLPLSDDIQNLRANLHTIFVNNKERNATIVENLFNEFKHKLQTHFRRQWSTFNIPRILTGLFIMLISSTILFFVYFNVSKYLNDYSNVIFYILLAFMYFAISFSNSFIINEAMCLYFLIQTIVLLSNRRFYEKLLLSLLLFLSRAFLICREEQQPYCLDPDWLLSKSLNTSEYVLPCLSAILWFIILYLTPNYSHLSYLTIVAYWFNIPHTLPIFYLSILVQICFVIYRPSRFDTLIYSILIFVVGYRFSFVIFLQYFLYRILFETSGQSIPLLFSLLSDYFFYATGHQPVISQIRWTAAFPTLNSPINAYLSLVMNSLILRGIFVLIETFSGQILNVIFIRKMLRKTSDTTLLKRVLIVDCCKLLTTSSTMIRFILIQNRAGKTRLAKWFMNFHDDEKQKLIEEVHALVTVRDAKHTNFVEFRNFKIVYRRYAGLYFCICVDVNDNNLAYLEAIHNFVEVLNEFFHNVCELDLVFNFYKVYSVVDEMFLAGEIRETSQIKTISNGTSANNKPNTLAYSIDPICSHSASNASPERFFDREQQKRCIRPMLHAIYKQVTSTKNPSVDVLLHNVDSVIKSTNPLRLPSLCEAVFADCSPSPGLYDYCRNHFHQLDQNFELRTIDEKDGKEDQLIENSSTRENDLFSHKSTTPYNRGVLGGTFDRLHNGHKLLLTESALLCDEKIVVGVTDGIMIQNKVLGEIIEPVAKRMSNVSSFVYLIRPSIHVHCEPIEDPCGPSATMPDLNCIIVTEETQQGAAQVNKERAENKLSQLPVHVVSMVPADEDNLDGDIKLSSTSLRREMLGTLLRQPLKASEPNRPYIIGLTGGIGSGKSSIARRIEKLGAAVVDCDKLGHEAYKVDTDAYRKVIETFGNDVINPTDRSIDRKILGQKVFQSPDEMKKLTNIVWPAILNLAQERIEQFFQQGKRIIVLDAAVLLEAKWTVAVNEIWIASIPPKEAIRRVVERDHLSVEEVKRRLDAQMSNETRLPYANVLLCTYWAESITQKQVEHAWQLLLQRIDNDASSV</sequence>
<evidence type="ECO:0000256" key="11">
    <source>
        <dbReference type="ARBA" id="ARBA00013914"/>
    </source>
</evidence>
<feature type="domain" description="F-box" evidence="50">
    <location>
        <begin position="405"/>
        <end position="453"/>
    </location>
</feature>
<evidence type="ECO:0000256" key="43">
    <source>
        <dbReference type="ARBA" id="ARBA00060565"/>
    </source>
</evidence>
<evidence type="ECO:0000256" key="17">
    <source>
        <dbReference type="ARBA" id="ARBA00022583"/>
    </source>
</evidence>
<dbReference type="Pfam" id="PF01121">
    <property type="entry name" value="CoaE"/>
    <property type="match status" value="1"/>
</dbReference>
<evidence type="ECO:0000256" key="14">
    <source>
        <dbReference type="ARBA" id="ARBA00022490"/>
    </source>
</evidence>
<keyword evidence="12" id="KW-0813">Transport</keyword>
<evidence type="ECO:0000256" key="34">
    <source>
        <dbReference type="ARBA" id="ARBA00031686"/>
    </source>
</evidence>
<proteinExistence type="inferred from homology"/>
<keyword evidence="29" id="KW-0168">Coated pit</keyword>
<dbReference type="SUPFAM" id="SSF52374">
    <property type="entry name" value="Nucleotidylyl transferase"/>
    <property type="match status" value="1"/>
</dbReference>
<comment type="subunit">
    <text evidence="9">Monomer.</text>
</comment>
<evidence type="ECO:0000256" key="21">
    <source>
        <dbReference type="ARBA" id="ARBA00022741"/>
    </source>
</evidence>
<evidence type="ECO:0000256" key="7">
    <source>
        <dbReference type="ARBA" id="ARBA00006972"/>
    </source>
</evidence>
<evidence type="ECO:0000256" key="49">
    <source>
        <dbReference type="SAM" id="Phobius"/>
    </source>
</evidence>
<evidence type="ECO:0000256" key="42">
    <source>
        <dbReference type="ARBA" id="ARBA00059677"/>
    </source>
</evidence>
<keyword evidence="14" id="KW-0963">Cytoplasm</keyword>
<comment type="function">
    <text evidence="42">Bifunctional enzyme that catalyzes the fourth and fifth sequential steps of CoA biosynthetic pathway. The fourth reaction is catalyzed by the phosphopantetheine adenylyltransferase, coded by the coaD domain; the fifth reaction is catalyzed by the dephospho-CoA kinase, coded by the coaE domain. May act as a point of CoA biosynthesis regulation.</text>
</comment>
<feature type="transmembrane region" description="Helical" evidence="49">
    <location>
        <begin position="1103"/>
        <end position="1133"/>
    </location>
</feature>
<keyword evidence="26 49" id="KW-1133">Transmembrane helix</keyword>
<organism evidence="51 52">
    <name type="scientific">Adineta ricciae</name>
    <name type="common">Rotifer</name>
    <dbReference type="NCBI Taxonomy" id="249248"/>
    <lineage>
        <taxon>Eukaryota</taxon>
        <taxon>Metazoa</taxon>
        <taxon>Spiralia</taxon>
        <taxon>Gnathifera</taxon>
        <taxon>Rotifera</taxon>
        <taxon>Eurotatoria</taxon>
        <taxon>Bdelloidea</taxon>
        <taxon>Adinetida</taxon>
        <taxon>Adinetidae</taxon>
        <taxon>Adineta</taxon>
    </lineage>
</organism>
<feature type="transmembrane region" description="Helical" evidence="49">
    <location>
        <begin position="1188"/>
        <end position="1205"/>
    </location>
</feature>
<evidence type="ECO:0000256" key="22">
    <source>
        <dbReference type="ARBA" id="ARBA00022777"/>
    </source>
</evidence>
<dbReference type="SUPFAM" id="SSF64356">
    <property type="entry name" value="SNARE-like"/>
    <property type="match status" value="1"/>
</dbReference>
<evidence type="ECO:0000256" key="28">
    <source>
        <dbReference type="ARBA" id="ARBA00023136"/>
    </source>
</evidence>
<dbReference type="InterPro" id="IPR000804">
    <property type="entry name" value="Clathrin_sm-chain_CS"/>
</dbReference>
<dbReference type="GO" id="GO:0005524">
    <property type="term" value="F:ATP binding"/>
    <property type="evidence" value="ECO:0007669"/>
    <property type="project" value="UniProtKB-KW"/>
</dbReference>
<evidence type="ECO:0000256" key="38">
    <source>
        <dbReference type="ARBA" id="ARBA00033221"/>
    </source>
</evidence>
<keyword evidence="22" id="KW-0418">Kinase</keyword>
<dbReference type="InterPro" id="IPR014729">
    <property type="entry name" value="Rossmann-like_a/b/a_fold"/>
</dbReference>
<dbReference type="PROSITE" id="PS50181">
    <property type="entry name" value="FBOX"/>
    <property type="match status" value="1"/>
</dbReference>
<dbReference type="SUPFAM" id="SSF53649">
    <property type="entry name" value="Alkaline phosphatase-like"/>
    <property type="match status" value="1"/>
</dbReference>
<dbReference type="EMBL" id="CAJNOJ010000353">
    <property type="protein sequence ID" value="CAF1413788.1"/>
    <property type="molecule type" value="Genomic_DNA"/>
</dbReference>
<dbReference type="GO" id="GO:0005789">
    <property type="term" value="C:endoplasmic reticulum membrane"/>
    <property type="evidence" value="ECO:0007669"/>
    <property type="project" value="UniProtKB-SubCell"/>
</dbReference>
<evidence type="ECO:0000256" key="47">
    <source>
        <dbReference type="ARBA" id="ARBA00067394"/>
    </source>
</evidence>
<dbReference type="HAMAP" id="MF_00376">
    <property type="entry name" value="Dephospho_CoA_kinase"/>
    <property type="match status" value="1"/>
</dbReference>
<dbReference type="CDD" id="cd02022">
    <property type="entry name" value="DPCK"/>
    <property type="match status" value="1"/>
</dbReference>
<keyword evidence="20" id="KW-0548">Nucleotidyltransferase</keyword>
<keyword evidence="27" id="KW-0496">Mitochondrion</keyword>
<dbReference type="NCBIfam" id="TIGR00125">
    <property type="entry name" value="cyt_tran_rel"/>
    <property type="match status" value="1"/>
</dbReference>
<dbReference type="GO" id="GO:0005759">
    <property type="term" value="C:mitochondrial matrix"/>
    <property type="evidence" value="ECO:0007669"/>
    <property type="project" value="UniProtKB-SubCell"/>
</dbReference>
<dbReference type="PROSITE" id="PS51219">
    <property type="entry name" value="DPCK"/>
    <property type="match status" value="1"/>
</dbReference>
<feature type="region of interest" description="Disordered" evidence="48">
    <location>
        <begin position="151"/>
        <end position="203"/>
    </location>
</feature>
<keyword evidence="18" id="KW-0808">Transferase</keyword>
<evidence type="ECO:0000256" key="12">
    <source>
        <dbReference type="ARBA" id="ARBA00022448"/>
    </source>
</evidence>
<dbReference type="Gene3D" id="3.30.450.60">
    <property type="match status" value="1"/>
</dbReference>
<evidence type="ECO:0000256" key="36">
    <source>
        <dbReference type="ARBA" id="ARBA00032648"/>
    </source>
</evidence>
<comment type="similarity">
    <text evidence="7">Belongs to the adaptor complexes small subunit family.</text>
</comment>
<evidence type="ECO:0000256" key="30">
    <source>
        <dbReference type="ARBA" id="ARBA00023180"/>
    </source>
</evidence>
<feature type="transmembrane region" description="Helical" evidence="49">
    <location>
        <begin position="1072"/>
        <end position="1091"/>
    </location>
</feature>
<evidence type="ECO:0000256" key="39">
    <source>
        <dbReference type="ARBA" id="ARBA00046780"/>
    </source>
</evidence>
<feature type="transmembrane region" description="Helical" evidence="49">
    <location>
        <begin position="1255"/>
        <end position="1275"/>
    </location>
</feature>
<dbReference type="InterPro" id="IPR002591">
    <property type="entry name" value="Phosphodiest/P_Trfase"/>
</dbReference>
<dbReference type="Gene3D" id="3.40.720.10">
    <property type="entry name" value="Alkaline Phosphatase, subunit A"/>
    <property type="match status" value="1"/>
</dbReference>
<evidence type="ECO:0000256" key="20">
    <source>
        <dbReference type="ARBA" id="ARBA00022695"/>
    </source>
</evidence>
<dbReference type="InterPro" id="IPR011012">
    <property type="entry name" value="Longin-like_dom_sf"/>
</dbReference>
<comment type="subunit">
    <text evidence="39">Adaptor protein complex 2 (AP-2) is a heterotetramer composed of two large adaptins (alpha-type subunit AP2A1 or AP2A2 and beta-type subunit AP2B1), a medium adaptin (mu-type subunit AP2M1) and a small adaptin (sigma-type subunit AP2S1). Interacts with CCDC32; the interaction is direct and mediates association of CCDC32 with adaptor protein complex 2 (AP-2).</text>
</comment>
<dbReference type="GO" id="GO:0006886">
    <property type="term" value="P:intracellular protein transport"/>
    <property type="evidence" value="ECO:0007669"/>
    <property type="project" value="InterPro"/>
</dbReference>
<dbReference type="InterPro" id="IPR039524">
    <property type="entry name" value="PIGO/GPI13"/>
</dbReference>
<feature type="transmembrane region" description="Helical" evidence="49">
    <location>
        <begin position="665"/>
        <end position="685"/>
    </location>
</feature>
<dbReference type="NCBIfam" id="TIGR00152">
    <property type="entry name" value="dephospho-CoA kinase"/>
    <property type="match status" value="1"/>
</dbReference>
<dbReference type="UniPathway" id="UPA00196"/>
<dbReference type="FunFam" id="3.40.50.620:FF:000089">
    <property type="entry name" value="Bifunctional coenzyme A synthase"/>
    <property type="match status" value="1"/>
</dbReference>
<dbReference type="Pfam" id="PF01467">
    <property type="entry name" value="CTP_transf_like"/>
    <property type="match status" value="1"/>
</dbReference>
<evidence type="ECO:0000256" key="16">
    <source>
        <dbReference type="ARBA" id="ARBA00022553"/>
    </source>
</evidence>
<dbReference type="Gene3D" id="3.40.50.620">
    <property type="entry name" value="HUPs"/>
    <property type="match status" value="1"/>
</dbReference>
<feature type="transmembrane region" description="Helical" evidence="49">
    <location>
        <begin position="1334"/>
        <end position="1356"/>
    </location>
</feature>
<feature type="transmembrane region" description="Helical" evidence="49">
    <location>
        <begin position="1217"/>
        <end position="1243"/>
    </location>
</feature>
<dbReference type="CDD" id="cd14833">
    <property type="entry name" value="AP2_sigma"/>
    <property type="match status" value="1"/>
</dbReference>
<evidence type="ECO:0000256" key="31">
    <source>
        <dbReference type="ARBA" id="ARBA00023268"/>
    </source>
</evidence>
<dbReference type="InterPro" id="IPR004821">
    <property type="entry name" value="Cyt_trans-like"/>
</dbReference>
<dbReference type="GO" id="GO:0004595">
    <property type="term" value="F:pantetheine-phosphate adenylyltransferase activity"/>
    <property type="evidence" value="ECO:0007669"/>
    <property type="project" value="UniProtKB-EC"/>
</dbReference>
<evidence type="ECO:0000256" key="29">
    <source>
        <dbReference type="ARBA" id="ARBA00023176"/>
    </source>
</evidence>
<evidence type="ECO:0000256" key="45">
    <source>
        <dbReference type="ARBA" id="ARBA00061673"/>
    </source>
</evidence>
<protein>
    <recommendedName>
        <fullName evidence="11">AP-2 complex subunit sigma</fullName>
        <ecNumber evidence="46">2.7.1.24</ecNumber>
        <ecNumber evidence="10">2.7.7.3</ecNumber>
    </recommendedName>
    <alternativeName>
        <fullName evidence="33">Adaptor protein complex AP-2 subunit sigma</fullName>
    </alternativeName>
    <alternativeName>
        <fullName evidence="32">Adaptor-related protein complex 2 subunit sigma</fullName>
    </alternativeName>
    <alternativeName>
        <fullName evidence="47">Bifunctional coenzyme A synthase</fullName>
    </alternativeName>
    <alternativeName>
        <fullName evidence="34">Clathrin assembly protein 2 sigma small chain</fullName>
    </alternativeName>
    <alternativeName>
        <fullName evidence="37">Clathrin coat assembly protein AP17</fullName>
    </alternativeName>
    <alternativeName>
        <fullName evidence="35">Clathrin coat-associated protein AP17</fullName>
    </alternativeName>
    <alternativeName>
        <fullName evidence="38">Plasma membrane adaptor AP-2 17 kDa protein</fullName>
    </alternativeName>
    <alternativeName>
        <fullName evidence="36">Sigma2-adaptin</fullName>
    </alternativeName>
</protein>
<evidence type="ECO:0000313" key="52">
    <source>
        <dbReference type="Proteomes" id="UP000663852"/>
    </source>
</evidence>
<comment type="catalytic activity">
    <reaction evidence="40">
        <text>(R)-4'-phosphopantetheine + ATP + H(+) = 3'-dephospho-CoA + diphosphate</text>
        <dbReference type="Rhea" id="RHEA:19801"/>
        <dbReference type="ChEBI" id="CHEBI:15378"/>
        <dbReference type="ChEBI" id="CHEBI:30616"/>
        <dbReference type="ChEBI" id="CHEBI:33019"/>
        <dbReference type="ChEBI" id="CHEBI:57328"/>
        <dbReference type="ChEBI" id="CHEBI:61723"/>
        <dbReference type="EC" id="2.7.7.3"/>
    </reaction>
    <physiologicalReaction direction="left-to-right" evidence="40">
        <dbReference type="Rhea" id="RHEA:19802"/>
    </physiologicalReaction>
</comment>
<evidence type="ECO:0000256" key="10">
    <source>
        <dbReference type="ARBA" id="ARBA00012392"/>
    </source>
</evidence>
<evidence type="ECO:0000256" key="48">
    <source>
        <dbReference type="SAM" id="MobiDB-lite"/>
    </source>
</evidence>
<dbReference type="Proteomes" id="UP000663852">
    <property type="component" value="Unassembled WGS sequence"/>
</dbReference>
<dbReference type="GO" id="GO:0035615">
    <property type="term" value="F:clathrin adaptor activity"/>
    <property type="evidence" value="ECO:0007669"/>
    <property type="project" value="InterPro"/>
</dbReference>
<evidence type="ECO:0000256" key="15">
    <source>
        <dbReference type="ARBA" id="ARBA00022502"/>
    </source>
</evidence>
<evidence type="ECO:0000256" key="2">
    <source>
        <dbReference type="ARBA" id="ARBA00004277"/>
    </source>
</evidence>
<keyword evidence="19 49" id="KW-0812">Transmembrane</keyword>
<evidence type="ECO:0000256" key="25">
    <source>
        <dbReference type="ARBA" id="ARBA00022927"/>
    </source>
</evidence>
<dbReference type="GO" id="GO:0004140">
    <property type="term" value="F:dephospho-CoA kinase activity"/>
    <property type="evidence" value="ECO:0007669"/>
    <property type="project" value="UniProtKB-EC"/>
</dbReference>
<evidence type="ECO:0000256" key="19">
    <source>
        <dbReference type="ARBA" id="ARBA00022692"/>
    </source>
</evidence>
<dbReference type="InterPro" id="IPR022775">
    <property type="entry name" value="AP_mu_sigma_su"/>
</dbReference>
<dbReference type="InterPro" id="IPR001810">
    <property type="entry name" value="F-box_dom"/>
</dbReference>
<evidence type="ECO:0000256" key="32">
    <source>
        <dbReference type="ARBA" id="ARBA00029632"/>
    </source>
</evidence>
<evidence type="ECO:0000256" key="13">
    <source>
        <dbReference type="ARBA" id="ARBA00022475"/>
    </source>
</evidence>
<dbReference type="GO" id="GO:0006506">
    <property type="term" value="P:GPI anchor biosynthetic process"/>
    <property type="evidence" value="ECO:0007669"/>
    <property type="project" value="UniProtKB-UniPathway"/>
</dbReference>
<comment type="catalytic activity">
    <reaction evidence="41">
        <text>3'-dephospho-CoA + ATP = ADP + CoA + H(+)</text>
        <dbReference type="Rhea" id="RHEA:18245"/>
        <dbReference type="ChEBI" id="CHEBI:15378"/>
        <dbReference type="ChEBI" id="CHEBI:30616"/>
        <dbReference type="ChEBI" id="CHEBI:57287"/>
        <dbReference type="ChEBI" id="CHEBI:57328"/>
        <dbReference type="ChEBI" id="CHEBI:456216"/>
        <dbReference type="EC" id="2.7.1.24"/>
    </reaction>
    <physiologicalReaction direction="left-to-right" evidence="41">
        <dbReference type="Rhea" id="RHEA:18246"/>
    </physiologicalReaction>
</comment>
<keyword evidence="24" id="KW-0067">ATP-binding</keyword>
<evidence type="ECO:0000256" key="44">
    <source>
        <dbReference type="ARBA" id="ARBA00060696"/>
    </source>
</evidence>
<keyword evidence="30" id="KW-0325">Glycoprotein</keyword>
<dbReference type="GO" id="GO:0030122">
    <property type="term" value="C:AP-2 adaptor complex"/>
    <property type="evidence" value="ECO:0007669"/>
    <property type="project" value="InterPro"/>
</dbReference>
<dbReference type="FunFam" id="3.40.50.300:FF:000899">
    <property type="entry name" value="Bifunctional coenzyme A synthase"/>
    <property type="match status" value="1"/>
</dbReference>
<evidence type="ECO:0000256" key="18">
    <source>
        <dbReference type="ARBA" id="ARBA00022679"/>
    </source>
</evidence>
<keyword evidence="25" id="KW-0653">Protein transport</keyword>
<keyword evidence="17" id="KW-0254">Endocytosis</keyword>
<evidence type="ECO:0000256" key="6">
    <source>
        <dbReference type="ARBA" id="ARBA00004687"/>
    </source>
</evidence>
<comment type="pathway">
    <text evidence="44">Cofactor biosynthesis; coenzyme A biosynthesis; CoA from (R)-pantothenate: step 5/5.</text>
</comment>
<evidence type="ECO:0000256" key="37">
    <source>
        <dbReference type="ARBA" id="ARBA00032679"/>
    </source>
</evidence>
<dbReference type="CDD" id="cd16023">
    <property type="entry name" value="GPI_EPT_3"/>
    <property type="match status" value="1"/>
</dbReference>
<dbReference type="GO" id="GO:0051377">
    <property type="term" value="F:mannose-ethanolamine phosphotransferase activity"/>
    <property type="evidence" value="ECO:0007669"/>
    <property type="project" value="InterPro"/>
</dbReference>
<dbReference type="CDD" id="cd02164">
    <property type="entry name" value="PPAT_CoAS"/>
    <property type="match status" value="1"/>
</dbReference>
<dbReference type="PANTHER" id="PTHR23071:SF1">
    <property type="entry name" value="GPI ETHANOLAMINE PHOSPHATE TRANSFERASE 3"/>
    <property type="match status" value="1"/>
</dbReference>
<feature type="transmembrane region" description="Helical" evidence="49">
    <location>
        <begin position="1368"/>
        <end position="1392"/>
    </location>
</feature>
<comment type="pathway">
    <text evidence="43">Cofactor biosynthesis; coenzyme A biosynthesis; CoA from (R)-pantothenate: step 4/5.</text>
</comment>
<reference evidence="51" key="1">
    <citation type="submission" date="2021-02" db="EMBL/GenBank/DDBJ databases">
        <authorList>
            <person name="Nowell W R."/>
        </authorList>
    </citation>
    <scope>NUCLEOTIDE SEQUENCE</scope>
</reference>
<dbReference type="EC" id="2.7.7.3" evidence="10"/>
<evidence type="ECO:0000256" key="40">
    <source>
        <dbReference type="ARBA" id="ARBA00051310"/>
    </source>
</evidence>
<dbReference type="InterPro" id="IPR027417">
    <property type="entry name" value="P-loop_NTPase"/>
</dbReference>
<keyword evidence="31" id="KW-0511">Multifunctional enzyme</keyword>
<dbReference type="InterPro" id="IPR027156">
    <property type="entry name" value="APS2"/>
</dbReference>
<evidence type="ECO:0000256" key="33">
    <source>
        <dbReference type="ARBA" id="ARBA00031115"/>
    </source>
</evidence>
<comment type="caution">
    <text evidence="51">The sequence shown here is derived from an EMBL/GenBank/DDBJ whole genome shotgun (WGS) entry which is preliminary data.</text>
</comment>
<dbReference type="EC" id="2.7.1.24" evidence="46"/>
<accession>A0A815MAB3</accession>
<evidence type="ECO:0000256" key="5">
    <source>
        <dbReference type="ARBA" id="ARBA00004496"/>
    </source>
</evidence>
<dbReference type="GO" id="GO:0015937">
    <property type="term" value="P:coenzyme A biosynthetic process"/>
    <property type="evidence" value="ECO:0007669"/>
    <property type="project" value="InterPro"/>
</dbReference>
<keyword evidence="13" id="KW-1003">Cell membrane</keyword>
<evidence type="ECO:0000313" key="51">
    <source>
        <dbReference type="EMBL" id="CAF1413788.1"/>
    </source>
</evidence>
<dbReference type="InterPro" id="IPR001977">
    <property type="entry name" value="Depp_CoAkinase"/>
</dbReference>
<name>A0A815MAB3_ADIRI</name>
<dbReference type="Pfam" id="PF01663">
    <property type="entry name" value="Phosphodiest"/>
    <property type="match status" value="1"/>
</dbReference>
<comment type="similarity">
    <text evidence="45">In the central section; belongs to the eukaryotic CoaD family.</text>
</comment>
<evidence type="ECO:0000256" key="46">
    <source>
        <dbReference type="ARBA" id="ARBA00066359"/>
    </source>
</evidence>
<keyword evidence="15" id="KW-0337">GPI-anchor biosynthesis</keyword>
<evidence type="ECO:0000256" key="9">
    <source>
        <dbReference type="ARBA" id="ARBA00011245"/>
    </source>
</evidence>
<evidence type="ECO:0000256" key="23">
    <source>
        <dbReference type="ARBA" id="ARBA00022824"/>
    </source>
</evidence>
<gene>
    <name evidence="51" type="ORF">EDS130_LOCUS36933</name>
</gene>
<evidence type="ECO:0000256" key="4">
    <source>
        <dbReference type="ARBA" id="ARBA00004477"/>
    </source>
</evidence>
<evidence type="ECO:0000259" key="50">
    <source>
        <dbReference type="PROSITE" id="PS50181"/>
    </source>
</evidence>